<gene>
    <name evidence="2" type="ORF">K491DRAFT_685193</name>
</gene>
<feature type="region of interest" description="Disordered" evidence="1">
    <location>
        <begin position="30"/>
        <end position="147"/>
    </location>
</feature>
<dbReference type="AlphaFoldDB" id="A0A6A6SLJ3"/>
<proteinExistence type="predicted"/>
<dbReference type="Proteomes" id="UP000799324">
    <property type="component" value="Unassembled WGS sequence"/>
</dbReference>
<evidence type="ECO:0000256" key="1">
    <source>
        <dbReference type="SAM" id="MobiDB-lite"/>
    </source>
</evidence>
<feature type="compositionally biased region" description="Low complexity" evidence="1">
    <location>
        <begin position="30"/>
        <end position="43"/>
    </location>
</feature>
<feature type="compositionally biased region" description="Low complexity" evidence="1">
    <location>
        <begin position="73"/>
        <end position="87"/>
    </location>
</feature>
<sequence length="416" mass="45350">MAPQQPSTTSFHTASDLNDGLNAATILLSLNPSNPASAPAALSEARETTRQQWLERQEREGTLSPVPPPSPAPAASAPAAGSAPTASEQSPSDSKSSRTLSPPPDTCQPRKRARRDSDSDDDNDDCPSQGGSVSTPAPVPAPPSIIARAADLDFDLTEETEEERCRFAAAAAGKDRGRARVGFQAEDKGRAKDKGRARDKGRTLLIQPPTDASAEKDNLQTLHKTEPIRRRSQDHSALQRVASGTTTPFTSTSTSSTSSTHPHPQSRISYTTLTIPSTTRSRDPSIILHFRGLRQPEPEPQAPPSQHLDRIRYSSRTIPHPDGSGEPRIVMRWRGLRSRGAVKDERVGGVGGQYLINSTHNRGNHLHWSEKPWTVDPEIQTYQRYSKQMIYPIPQKPSSDDGRQPYTMPFVNAIGH</sequence>
<feature type="compositionally biased region" description="Low complexity" evidence="1">
    <location>
        <begin position="243"/>
        <end position="260"/>
    </location>
</feature>
<reference evidence="2" key="1">
    <citation type="journal article" date="2020" name="Stud. Mycol.">
        <title>101 Dothideomycetes genomes: a test case for predicting lifestyles and emergence of pathogens.</title>
        <authorList>
            <person name="Haridas S."/>
            <person name="Albert R."/>
            <person name="Binder M."/>
            <person name="Bloem J."/>
            <person name="Labutti K."/>
            <person name="Salamov A."/>
            <person name="Andreopoulos B."/>
            <person name="Baker S."/>
            <person name="Barry K."/>
            <person name="Bills G."/>
            <person name="Bluhm B."/>
            <person name="Cannon C."/>
            <person name="Castanera R."/>
            <person name="Culley D."/>
            <person name="Daum C."/>
            <person name="Ezra D."/>
            <person name="Gonzalez J."/>
            <person name="Henrissat B."/>
            <person name="Kuo A."/>
            <person name="Liang C."/>
            <person name="Lipzen A."/>
            <person name="Lutzoni F."/>
            <person name="Magnuson J."/>
            <person name="Mondo S."/>
            <person name="Nolan M."/>
            <person name="Ohm R."/>
            <person name="Pangilinan J."/>
            <person name="Park H.-J."/>
            <person name="Ramirez L."/>
            <person name="Alfaro M."/>
            <person name="Sun H."/>
            <person name="Tritt A."/>
            <person name="Yoshinaga Y."/>
            <person name="Zwiers L.-H."/>
            <person name="Turgeon B."/>
            <person name="Goodwin S."/>
            <person name="Spatafora J."/>
            <person name="Crous P."/>
            <person name="Grigoriev I."/>
        </authorList>
    </citation>
    <scope>NUCLEOTIDE SEQUENCE</scope>
    <source>
        <strain evidence="2">CBS 122681</strain>
    </source>
</reference>
<feature type="compositionally biased region" description="Basic and acidic residues" evidence="1">
    <location>
        <begin position="213"/>
        <end position="234"/>
    </location>
</feature>
<name>A0A6A6SLJ3_9PLEO</name>
<feature type="region of interest" description="Disordered" evidence="1">
    <location>
        <begin position="169"/>
        <end position="267"/>
    </location>
</feature>
<dbReference type="EMBL" id="MU004579">
    <property type="protein sequence ID" value="KAF2647827.1"/>
    <property type="molecule type" value="Genomic_DNA"/>
</dbReference>
<feature type="compositionally biased region" description="Polar residues" evidence="1">
    <location>
        <begin position="88"/>
        <end position="100"/>
    </location>
</feature>
<feature type="compositionally biased region" description="Basic and acidic residues" evidence="1">
    <location>
        <begin position="185"/>
        <end position="202"/>
    </location>
</feature>
<protein>
    <submittedName>
        <fullName evidence="2">Uncharacterized protein</fullName>
    </submittedName>
</protein>
<organism evidence="2 3">
    <name type="scientific">Lophiostoma macrostomum CBS 122681</name>
    <dbReference type="NCBI Taxonomy" id="1314788"/>
    <lineage>
        <taxon>Eukaryota</taxon>
        <taxon>Fungi</taxon>
        <taxon>Dikarya</taxon>
        <taxon>Ascomycota</taxon>
        <taxon>Pezizomycotina</taxon>
        <taxon>Dothideomycetes</taxon>
        <taxon>Pleosporomycetidae</taxon>
        <taxon>Pleosporales</taxon>
        <taxon>Lophiostomataceae</taxon>
        <taxon>Lophiostoma</taxon>
    </lineage>
</organism>
<evidence type="ECO:0000313" key="3">
    <source>
        <dbReference type="Proteomes" id="UP000799324"/>
    </source>
</evidence>
<feature type="compositionally biased region" description="Basic and acidic residues" evidence="1">
    <location>
        <begin position="44"/>
        <end position="61"/>
    </location>
</feature>
<keyword evidence="3" id="KW-1185">Reference proteome</keyword>
<accession>A0A6A6SLJ3</accession>
<evidence type="ECO:0000313" key="2">
    <source>
        <dbReference type="EMBL" id="KAF2647827.1"/>
    </source>
</evidence>